<protein>
    <submittedName>
        <fullName evidence="1">Uncharacterized protein</fullName>
    </submittedName>
</protein>
<dbReference type="Proteomes" id="UP001249851">
    <property type="component" value="Unassembled WGS sequence"/>
</dbReference>
<dbReference type="EMBL" id="JARQWQ010000211">
    <property type="protein sequence ID" value="KAK2547140.1"/>
    <property type="molecule type" value="Genomic_DNA"/>
</dbReference>
<evidence type="ECO:0000313" key="2">
    <source>
        <dbReference type="Proteomes" id="UP001249851"/>
    </source>
</evidence>
<keyword evidence="2" id="KW-1185">Reference proteome</keyword>
<name>A0AAD9PQH9_ACRCE</name>
<organism evidence="1 2">
    <name type="scientific">Acropora cervicornis</name>
    <name type="common">Staghorn coral</name>
    <dbReference type="NCBI Taxonomy" id="6130"/>
    <lineage>
        <taxon>Eukaryota</taxon>
        <taxon>Metazoa</taxon>
        <taxon>Cnidaria</taxon>
        <taxon>Anthozoa</taxon>
        <taxon>Hexacorallia</taxon>
        <taxon>Scleractinia</taxon>
        <taxon>Astrocoeniina</taxon>
        <taxon>Acroporidae</taxon>
        <taxon>Acropora</taxon>
    </lineage>
</organism>
<reference evidence="1" key="2">
    <citation type="journal article" date="2023" name="Science">
        <title>Genomic signatures of disease resistance in endangered staghorn corals.</title>
        <authorList>
            <person name="Vollmer S.V."/>
            <person name="Selwyn J.D."/>
            <person name="Despard B.A."/>
            <person name="Roesel C.L."/>
        </authorList>
    </citation>
    <scope>NUCLEOTIDE SEQUENCE</scope>
    <source>
        <strain evidence="1">K2</strain>
    </source>
</reference>
<dbReference type="AlphaFoldDB" id="A0AAD9PQH9"/>
<evidence type="ECO:0000313" key="1">
    <source>
        <dbReference type="EMBL" id="KAK2547140.1"/>
    </source>
</evidence>
<reference evidence="1" key="1">
    <citation type="journal article" date="2023" name="G3 (Bethesda)">
        <title>Whole genome assembly and annotation of the endangered Caribbean coral Acropora cervicornis.</title>
        <authorList>
            <person name="Selwyn J.D."/>
            <person name="Vollmer S.V."/>
        </authorList>
    </citation>
    <scope>NUCLEOTIDE SEQUENCE</scope>
    <source>
        <strain evidence="1">K2</strain>
    </source>
</reference>
<sequence>MANQNRLRRRNAIIFGSYHILQWWQEKNWRLSYGYDFEVGKQSVESSELEETDQNSPVQVENDIDKMSNVFARVVLLVSFNISSFDYLSVKGNLEPVAKYGPQG</sequence>
<gene>
    <name evidence="1" type="ORF">P5673_033082</name>
</gene>
<comment type="caution">
    <text evidence="1">The sequence shown here is derived from an EMBL/GenBank/DDBJ whole genome shotgun (WGS) entry which is preliminary data.</text>
</comment>
<accession>A0AAD9PQH9</accession>
<proteinExistence type="predicted"/>